<feature type="domain" description="NlpC/P60" evidence="7">
    <location>
        <begin position="212"/>
        <end position="344"/>
    </location>
</feature>
<evidence type="ECO:0000256" key="1">
    <source>
        <dbReference type="ARBA" id="ARBA00007074"/>
    </source>
</evidence>
<keyword evidence="9" id="KW-1185">Reference proteome</keyword>
<dbReference type="GO" id="GO:0006508">
    <property type="term" value="P:proteolysis"/>
    <property type="evidence" value="ECO:0007669"/>
    <property type="project" value="UniProtKB-KW"/>
</dbReference>
<comment type="caution">
    <text evidence="8">The sequence shown here is derived from an EMBL/GenBank/DDBJ whole genome shotgun (WGS) entry which is preliminary data.</text>
</comment>
<dbReference type="AlphaFoldDB" id="A0A6I1GQH5"/>
<organism evidence="8 9">
    <name type="scientific">Bifidobacterium leontopitheci</name>
    <dbReference type="NCBI Taxonomy" id="2650774"/>
    <lineage>
        <taxon>Bacteria</taxon>
        <taxon>Bacillati</taxon>
        <taxon>Actinomycetota</taxon>
        <taxon>Actinomycetes</taxon>
        <taxon>Bifidobacteriales</taxon>
        <taxon>Bifidobacteriaceae</taxon>
        <taxon>Bifidobacterium</taxon>
    </lineage>
</organism>
<evidence type="ECO:0000259" key="7">
    <source>
        <dbReference type="PROSITE" id="PS51935"/>
    </source>
</evidence>
<comment type="similarity">
    <text evidence="1">Belongs to the peptidase C40 family.</text>
</comment>
<dbReference type="SUPFAM" id="SSF69360">
    <property type="entry name" value="Cell wall binding repeat"/>
    <property type="match status" value="1"/>
</dbReference>
<dbReference type="Gene3D" id="2.10.270.10">
    <property type="entry name" value="Cholin Binding"/>
    <property type="match status" value="2"/>
</dbReference>
<dbReference type="RefSeq" id="WP_152234495.1">
    <property type="nucleotide sequence ID" value="NZ_JBHSKZ010000063.1"/>
</dbReference>
<reference evidence="8 9" key="1">
    <citation type="submission" date="2019-09" db="EMBL/GenBank/DDBJ databases">
        <title>Characterization of the phylogenetic diversity of two novel species belonging to the genus Bifidobacterium: Bifidobacterium cebidarum sp. nov. and Bifidobacterium leontopitheci sp. nov.</title>
        <authorList>
            <person name="Lugli G.A."/>
            <person name="Duranti S."/>
            <person name="Milani C."/>
            <person name="Turroni F."/>
            <person name="Ventura M."/>
        </authorList>
    </citation>
    <scope>NUCLEOTIDE SEQUENCE [LARGE SCALE GENOMIC DNA]</scope>
    <source>
        <strain evidence="8 9">LMG 31471</strain>
    </source>
</reference>
<keyword evidence="5" id="KW-0788">Thiol protease</keyword>
<evidence type="ECO:0000256" key="3">
    <source>
        <dbReference type="ARBA" id="ARBA00022737"/>
    </source>
</evidence>
<dbReference type="InterPro" id="IPR000064">
    <property type="entry name" value="NLP_P60_dom"/>
</dbReference>
<evidence type="ECO:0000256" key="6">
    <source>
        <dbReference type="SAM" id="SignalP"/>
    </source>
</evidence>
<dbReference type="Gene3D" id="3.90.1720.10">
    <property type="entry name" value="endopeptidase domain like (from Nostoc punctiforme)"/>
    <property type="match status" value="1"/>
</dbReference>
<dbReference type="Proteomes" id="UP000441772">
    <property type="component" value="Unassembled WGS sequence"/>
</dbReference>
<evidence type="ECO:0000256" key="4">
    <source>
        <dbReference type="ARBA" id="ARBA00022801"/>
    </source>
</evidence>
<evidence type="ECO:0000313" key="8">
    <source>
        <dbReference type="EMBL" id="KAB7790338.1"/>
    </source>
</evidence>
<dbReference type="InterPro" id="IPR051794">
    <property type="entry name" value="PG_Endopeptidase_C40"/>
</dbReference>
<dbReference type="InterPro" id="IPR038765">
    <property type="entry name" value="Papain-like_cys_pep_sf"/>
</dbReference>
<keyword evidence="2" id="KW-0645">Protease</keyword>
<accession>A0A6I1GQH5</accession>
<feature type="signal peptide" evidence="6">
    <location>
        <begin position="1"/>
        <end position="32"/>
    </location>
</feature>
<proteinExistence type="inferred from homology"/>
<dbReference type="Pfam" id="PF00877">
    <property type="entry name" value="NLPC_P60"/>
    <property type="match status" value="1"/>
</dbReference>
<protein>
    <submittedName>
        <fullName evidence="8">LGFP repeat-containing protein</fullName>
    </submittedName>
</protein>
<feature type="chain" id="PRO_5026113217" evidence="6">
    <location>
        <begin position="33"/>
        <end position="344"/>
    </location>
</feature>
<keyword evidence="3" id="KW-0677">Repeat</keyword>
<sequence>MLKQRMWHKAVRVVAAVAAVITAASIMTPAYAAGGVEVGSGSSVGVTGWQKVGGDSFYLDQGVPLKGDQTIQGNSYYFTEDTGVMYTGWRKLSNGKYVYYAPDGRKLYGEHKIGGSWFYLEPKTGYRHGGWAKLGNQIYKLYDERTGARLSGTHMYKGYRFWFDSKTGATDKYGWQNPPQYFQVSNRSVKFNYPSPWNYATPSRLQVNADRNQAIEQMIRRAHEYLGSRYVWDYALSPSKGVDCAGLVMQSLYATGMNLGDYNPYKHWYDPYHSHDANNMQADSRFYRAVALNQRKRGDLIFYVGHVAIYLGNNQVIEAYPPRVRIANIFDDGRIPTKVARPFL</sequence>
<dbReference type="GO" id="GO:0008234">
    <property type="term" value="F:cysteine-type peptidase activity"/>
    <property type="evidence" value="ECO:0007669"/>
    <property type="project" value="UniProtKB-KW"/>
</dbReference>
<dbReference type="PROSITE" id="PS51935">
    <property type="entry name" value="NLPC_P60"/>
    <property type="match status" value="1"/>
</dbReference>
<dbReference type="PANTHER" id="PTHR47359:SF3">
    <property type="entry name" value="NLP_P60 DOMAIN-CONTAINING PROTEIN-RELATED"/>
    <property type="match status" value="1"/>
</dbReference>
<evidence type="ECO:0000313" key="9">
    <source>
        <dbReference type="Proteomes" id="UP000441772"/>
    </source>
</evidence>
<dbReference type="Pfam" id="PF19127">
    <property type="entry name" value="Choline_bind_3"/>
    <property type="match status" value="1"/>
</dbReference>
<name>A0A6I1GQH5_9BIFI</name>
<evidence type="ECO:0000256" key="2">
    <source>
        <dbReference type="ARBA" id="ARBA00022670"/>
    </source>
</evidence>
<dbReference type="EMBL" id="WBVT01000015">
    <property type="protein sequence ID" value="KAB7790338.1"/>
    <property type="molecule type" value="Genomic_DNA"/>
</dbReference>
<keyword evidence="6" id="KW-0732">Signal</keyword>
<evidence type="ECO:0000256" key="5">
    <source>
        <dbReference type="ARBA" id="ARBA00022807"/>
    </source>
</evidence>
<keyword evidence="4" id="KW-0378">Hydrolase</keyword>
<dbReference type="InterPro" id="IPR018337">
    <property type="entry name" value="Cell_wall/Cho-bd_repeat"/>
</dbReference>
<dbReference type="PANTHER" id="PTHR47359">
    <property type="entry name" value="PEPTIDOGLYCAN DL-ENDOPEPTIDASE CWLO"/>
    <property type="match status" value="1"/>
</dbReference>
<dbReference type="SUPFAM" id="SSF54001">
    <property type="entry name" value="Cysteine proteinases"/>
    <property type="match status" value="1"/>
</dbReference>
<gene>
    <name evidence="8" type="ORF">F7D09_1147</name>
</gene>